<dbReference type="HAMAP" id="MF_00052_B">
    <property type="entry name" value="RNase_HII_B"/>
    <property type="match status" value="1"/>
</dbReference>
<dbReference type="GO" id="GO:0003723">
    <property type="term" value="F:RNA binding"/>
    <property type="evidence" value="ECO:0007669"/>
    <property type="project" value="UniProtKB-UniRule"/>
</dbReference>
<protein>
    <recommendedName>
        <fullName evidence="7 14">Ribonuclease HII</fullName>
        <shortName evidence="14">RNase HII</shortName>
        <ecNumber evidence="6 14">3.1.26.4</ecNumber>
    </recommendedName>
</protein>
<evidence type="ECO:0000256" key="4">
    <source>
        <dbReference type="ARBA" id="ARBA00004496"/>
    </source>
</evidence>
<feature type="binding site" evidence="14 15">
    <location>
        <position position="36"/>
    </location>
    <ligand>
        <name>a divalent metal cation</name>
        <dbReference type="ChEBI" id="CHEBI:60240"/>
    </ligand>
</feature>
<evidence type="ECO:0000256" key="8">
    <source>
        <dbReference type="ARBA" id="ARBA00022490"/>
    </source>
</evidence>
<comment type="catalytic activity">
    <reaction evidence="1 14 15 16">
        <text>Endonucleolytic cleavage to 5'-phosphomonoester.</text>
        <dbReference type="EC" id="3.1.26.4"/>
    </reaction>
</comment>
<sequence length="221" mass="24666">MKKEEREALLKEKLQEMKRYEEELYRQGLCFIAGVDEVGRGPLAGPVVTACVILPPDFDILGVDDSKKLSEKKRNELFEKIKEKAIAYAIGMVDNHTIDEINILEATKRAMTEAILKADEKLKKQGEKGIEHILIDALTLKGMDTPQTGIIKGDASSVSIAAASIVAKVTRDRMMVEYAEKYTDYAFEKNKGYGTKAHYAGIEKAGICEIHRKTFLKKVLG</sequence>
<keyword evidence="8 14" id="KW-0963">Cytoplasm</keyword>
<feature type="binding site" evidence="14 15">
    <location>
        <position position="136"/>
    </location>
    <ligand>
        <name>a divalent metal cation</name>
        <dbReference type="ChEBI" id="CHEBI:60240"/>
    </ligand>
</feature>
<evidence type="ECO:0000256" key="11">
    <source>
        <dbReference type="ARBA" id="ARBA00022759"/>
    </source>
</evidence>
<dbReference type="InterPro" id="IPR012337">
    <property type="entry name" value="RNaseH-like_sf"/>
</dbReference>
<dbReference type="FunFam" id="3.30.420.10:FF:000006">
    <property type="entry name" value="Ribonuclease HII"/>
    <property type="match status" value="1"/>
</dbReference>
<evidence type="ECO:0000256" key="6">
    <source>
        <dbReference type="ARBA" id="ARBA00012180"/>
    </source>
</evidence>
<dbReference type="CDD" id="cd07182">
    <property type="entry name" value="RNase_HII_bacteria_HII_like"/>
    <property type="match status" value="1"/>
</dbReference>
<comment type="subcellular location">
    <subcellularLocation>
        <location evidence="4 14">Cytoplasm</location>
    </subcellularLocation>
</comment>
<dbReference type="InterPro" id="IPR024567">
    <property type="entry name" value="RNase_HII/HIII_dom"/>
</dbReference>
<dbReference type="GO" id="GO:0006298">
    <property type="term" value="P:mismatch repair"/>
    <property type="evidence" value="ECO:0007669"/>
    <property type="project" value="TreeGrafter"/>
</dbReference>
<evidence type="ECO:0000256" key="14">
    <source>
        <dbReference type="HAMAP-Rule" id="MF_00052"/>
    </source>
</evidence>
<dbReference type="EC" id="3.1.26.4" evidence="6 14"/>
<evidence type="ECO:0000256" key="15">
    <source>
        <dbReference type="PROSITE-ProRule" id="PRU01319"/>
    </source>
</evidence>
<dbReference type="InterPro" id="IPR036397">
    <property type="entry name" value="RNaseH_sf"/>
</dbReference>
<dbReference type="GO" id="GO:0004523">
    <property type="term" value="F:RNA-DNA hybrid ribonuclease activity"/>
    <property type="evidence" value="ECO:0007669"/>
    <property type="project" value="UniProtKB-UniRule"/>
</dbReference>
<evidence type="ECO:0000256" key="10">
    <source>
        <dbReference type="ARBA" id="ARBA00022723"/>
    </source>
</evidence>
<evidence type="ECO:0000313" key="18">
    <source>
        <dbReference type="EMBL" id="QAT42394.1"/>
    </source>
</evidence>
<evidence type="ECO:0000256" key="1">
    <source>
        <dbReference type="ARBA" id="ARBA00000077"/>
    </source>
</evidence>
<gene>
    <name evidence="14" type="primary">rnhB</name>
    <name evidence="18" type="ORF">EQM06_03630</name>
</gene>
<dbReference type="GO" id="GO:0043137">
    <property type="term" value="P:DNA replication, removal of RNA primer"/>
    <property type="evidence" value="ECO:0007669"/>
    <property type="project" value="TreeGrafter"/>
</dbReference>
<keyword evidence="11 14" id="KW-0255">Endonuclease</keyword>
<keyword evidence="19" id="KW-1185">Reference proteome</keyword>
<dbReference type="Pfam" id="PF01351">
    <property type="entry name" value="RNase_HII"/>
    <property type="match status" value="1"/>
</dbReference>
<feature type="domain" description="RNase H type-2" evidence="17">
    <location>
        <begin position="30"/>
        <end position="221"/>
    </location>
</feature>
<feature type="binding site" evidence="14 15">
    <location>
        <position position="37"/>
    </location>
    <ligand>
        <name>a divalent metal cation</name>
        <dbReference type="ChEBI" id="CHEBI:60240"/>
    </ligand>
</feature>
<dbReference type="OrthoDB" id="9803420at2"/>
<dbReference type="NCBIfam" id="NF000594">
    <property type="entry name" value="PRK00015.1-1"/>
    <property type="match status" value="1"/>
</dbReference>
<evidence type="ECO:0000256" key="16">
    <source>
        <dbReference type="RuleBase" id="RU003515"/>
    </source>
</evidence>
<comment type="cofactor">
    <cofactor evidence="14 15">
        <name>Mn(2+)</name>
        <dbReference type="ChEBI" id="CHEBI:29035"/>
    </cofactor>
    <cofactor evidence="14 15">
        <name>Mg(2+)</name>
        <dbReference type="ChEBI" id="CHEBI:18420"/>
    </cofactor>
    <text evidence="14 15">Manganese or magnesium. Binds 1 divalent metal ion per monomer in the absence of substrate. May bind a second metal ion after substrate binding.</text>
</comment>
<evidence type="ECO:0000256" key="7">
    <source>
        <dbReference type="ARBA" id="ARBA00019179"/>
    </source>
</evidence>
<name>A0A410PU05_9FIRM</name>
<dbReference type="InterPro" id="IPR001352">
    <property type="entry name" value="RNase_HII/HIII"/>
</dbReference>
<evidence type="ECO:0000313" key="19">
    <source>
        <dbReference type="Proteomes" id="UP000287601"/>
    </source>
</evidence>
<dbReference type="Gene3D" id="3.30.420.10">
    <property type="entry name" value="Ribonuclease H-like superfamily/Ribonuclease H"/>
    <property type="match status" value="1"/>
</dbReference>
<keyword evidence="9 14" id="KW-0540">Nuclease</keyword>
<accession>A0A410PU05</accession>
<comment type="function">
    <text evidence="3 14 16">Endonuclease that specifically degrades the RNA of RNA-DNA hybrids.</text>
</comment>
<evidence type="ECO:0000256" key="9">
    <source>
        <dbReference type="ARBA" id="ARBA00022722"/>
    </source>
</evidence>
<reference evidence="18 19" key="1">
    <citation type="submission" date="2019-01" db="EMBL/GenBank/DDBJ databases">
        <title>Draft genomes of a novel of Aminipila strains.</title>
        <authorList>
            <person name="Ma S."/>
        </authorList>
    </citation>
    <scope>NUCLEOTIDE SEQUENCE [LARGE SCALE GENOMIC DNA]</scope>
    <source>
        <strain evidence="19">JN-39</strain>
    </source>
</reference>
<dbReference type="PANTHER" id="PTHR10954">
    <property type="entry name" value="RIBONUCLEASE H2 SUBUNIT A"/>
    <property type="match status" value="1"/>
</dbReference>
<keyword evidence="10 14" id="KW-0479">Metal-binding</keyword>
<dbReference type="GO" id="GO:0030145">
    <property type="term" value="F:manganese ion binding"/>
    <property type="evidence" value="ECO:0007669"/>
    <property type="project" value="UniProtKB-UniRule"/>
</dbReference>
<keyword evidence="12 14" id="KW-0378">Hydrolase</keyword>
<evidence type="ECO:0000256" key="13">
    <source>
        <dbReference type="ARBA" id="ARBA00023211"/>
    </source>
</evidence>
<dbReference type="GO" id="GO:0005737">
    <property type="term" value="C:cytoplasm"/>
    <property type="evidence" value="ECO:0007669"/>
    <property type="project" value="UniProtKB-SubCell"/>
</dbReference>
<dbReference type="EMBL" id="CP035281">
    <property type="protein sequence ID" value="QAT42394.1"/>
    <property type="molecule type" value="Genomic_DNA"/>
</dbReference>
<dbReference type="Proteomes" id="UP000287601">
    <property type="component" value="Chromosome"/>
</dbReference>
<evidence type="ECO:0000256" key="5">
    <source>
        <dbReference type="ARBA" id="ARBA00007383"/>
    </source>
</evidence>
<evidence type="ECO:0000259" key="17">
    <source>
        <dbReference type="PROSITE" id="PS51975"/>
    </source>
</evidence>
<organism evidence="18 19">
    <name type="scientific">Aminipila luticellarii</name>
    <dbReference type="NCBI Taxonomy" id="2507160"/>
    <lineage>
        <taxon>Bacteria</taxon>
        <taxon>Bacillati</taxon>
        <taxon>Bacillota</taxon>
        <taxon>Clostridia</taxon>
        <taxon>Peptostreptococcales</taxon>
        <taxon>Anaerovoracaceae</taxon>
        <taxon>Aminipila</taxon>
    </lineage>
</organism>
<evidence type="ECO:0000256" key="2">
    <source>
        <dbReference type="ARBA" id="ARBA00001946"/>
    </source>
</evidence>
<dbReference type="SUPFAM" id="SSF53098">
    <property type="entry name" value="Ribonuclease H-like"/>
    <property type="match status" value="1"/>
</dbReference>
<comment type="similarity">
    <text evidence="5 14 16">Belongs to the RNase HII family.</text>
</comment>
<dbReference type="AlphaFoldDB" id="A0A410PU05"/>
<dbReference type="PANTHER" id="PTHR10954:SF18">
    <property type="entry name" value="RIBONUCLEASE HII"/>
    <property type="match status" value="1"/>
</dbReference>
<evidence type="ECO:0000256" key="12">
    <source>
        <dbReference type="ARBA" id="ARBA00022801"/>
    </source>
</evidence>
<dbReference type="RefSeq" id="WP_128745044.1">
    <property type="nucleotide sequence ID" value="NZ_CP035281.1"/>
</dbReference>
<dbReference type="InterPro" id="IPR022898">
    <property type="entry name" value="RNase_HII"/>
</dbReference>
<dbReference type="PROSITE" id="PS51975">
    <property type="entry name" value="RNASE_H_2"/>
    <property type="match status" value="1"/>
</dbReference>
<comment type="cofactor">
    <cofactor evidence="2">
        <name>Mg(2+)</name>
        <dbReference type="ChEBI" id="CHEBI:18420"/>
    </cofactor>
</comment>
<proteinExistence type="inferred from homology"/>
<dbReference type="GO" id="GO:0032299">
    <property type="term" value="C:ribonuclease H2 complex"/>
    <property type="evidence" value="ECO:0007669"/>
    <property type="project" value="TreeGrafter"/>
</dbReference>
<dbReference type="KEGG" id="amij:EQM06_03630"/>
<evidence type="ECO:0000256" key="3">
    <source>
        <dbReference type="ARBA" id="ARBA00004065"/>
    </source>
</evidence>
<dbReference type="NCBIfam" id="NF000595">
    <property type="entry name" value="PRK00015.1-3"/>
    <property type="match status" value="1"/>
</dbReference>
<keyword evidence="13 14" id="KW-0464">Manganese</keyword>